<dbReference type="EMBL" id="CP097562">
    <property type="protein sequence ID" value="USF24199.1"/>
    <property type="molecule type" value="Genomic_DNA"/>
</dbReference>
<sequence>MAQNIKDEKIENIIKETIIPDLEKLLSKEYESDLEILNALDELEISWKNLHIPNEYDTSFDMLVNDKCSKEDIYGILPYSHIYIYVMKLITYLFYNNSKFDTELSLLSSLNQICIDKAENKEKAEYIMEHISYQQDIAMAKDKEKEEIIKAAMAENAEAFKNICF</sequence>
<evidence type="ECO:0000313" key="2">
    <source>
        <dbReference type="Proteomes" id="UP000017429"/>
    </source>
</evidence>
<dbReference type="RefSeq" id="WP_023275568.1">
    <property type="nucleotide sequence ID" value="NZ_CP097562.1"/>
</dbReference>
<dbReference type="KEGG" id="msch:N508_001281"/>
<reference evidence="1" key="2">
    <citation type="submission" date="2022-05" db="EMBL/GenBank/DDBJ databases">
        <authorList>
            <person name="Proctor A.L."/>
            <person name="Phillips G.J."/>
            <person name="Wannemuehler M.J."/>
        </authorList>
    </citation>
    <scope>NUCLEOTIDE SEQUENCE</scope>
    <source>
        <strain evidence="1">ASF457</strain>
    </source>
</reference>
<proteinExistence type="predicted"/>
<accession>V2Q0M7</accession>
<dbReference type="Proteomes" id="UP000017429">
    <property type="component" value="Chromosome"/>
</dbReference>
<dbReference type="AlphaFoldDB" id="V2Q0M7"/>
<name>V2Q0M7_9BACT</name>
<gene>
    <name evidence="1" type="ORF">N508_001281</name>
</gene>
<protein>
    <submittedName>
        <fullName evidence="1">Uncharacterized protein</fullName>
    </submittedName>
</protein>
<evidence type="ECO:0000313" key="1">
    <source>
        <dbReference type="EMBL" id="USF24199.1"/>
    </source>
</evidence>
<reference evidence="1" key="3">
    <citation type="submission" date="2022-06" db="EMBL/GenBank/DDBJ databases">
        <title>Resources to Facilitate Use of the Altered Schaedler Flora (ASF) Mouse Model to Study Microbiome Function.</title>
        <authorList>
            <person name="Proctor A."/>
            <person name="Parvinroo S."/>
            <person name="Richie T."/>
            <person name="Jia X."/>
            <person name="Lee S.T.M."/>
            <person name="Karp P.D."/>
            <person name="Paley S."/>
            <person name="Kostic A.D."/>
            <person name="Pierre J.F."/>
            <person name="Wannemuehler M.J."/>
            <person name="Phillips G.J."/>
        </authorList>
    </citation>
    <scope>NUCLEOTIDE SEQUENCE</scope>
    <source>
        <strain evidence="1">ASF457</strain>
    </source>
</reference>
<keyword evidence="2" id="KW-1185">Reference proteome</keyword>
<reference evidence="1" key="1">
    <citation type="journal article" date="2014" name="Genome Announc.">
        <title>Draft genome sequences of the altered schaedler flora, a defined bacterial community from gnotobiotic mice.</title>
        <authorList>
            <person name="Wannemuehler M.J."/>
            <person name="Overstreet A.M."/>
            <person name="Ward D.V."/>
            <person name="Phillips G.J."/>
        </authorList>
    </citation>
    <scope>NUCLEOTIDE SEQUENCE</scope>
    <source>
        <strain evidence="1">ASF457</strain>
    </source>
</reference>
<organism evidence="1 2">
    <name type="scientific">Mucispirillum schaedleri ASF457</name>
    <dbReference type="NCBI Taxonomy" id="1379858"/>
    <lineage>
        <taxon>Bacteria</taxon>
        <taxon>Pseudomonadati</taxon>
        <taxon>Deferribacterota</taxon>
        <taxon>Deferribacteres</taxon>
        <taxon>Deferribacterales</taxon>
        <taxon>Mucispirillaceae</taxon>
        <taxon>Mucispirillum</taxon>
    </lineage>
</organism>